<evidence type="ECO:0000313" key="1">
    <source>
        <dbReference type="EMBL" id="SDC55940.1"/>
    </source>
</evidence>
<dbReference type="Proteomes" id="UP000199494">
    <property type="component" value="Unassembled WGS sequence"/>
</dbReference>
<gene>
    <name evidence="1" type="ORF">SAMN05421630_102573</name>
</gene>
<sequence length="82" mass="8769">MWVVAIAQGRDYRAVRVSRIRLSAYLAGVSTATEPETMAELIEDCADIPRPSPAPVAAPSAAQPWAVSDACHAQVADLDEYV</sequence>
<name>A0A1G6MKD8_9PSEU</name>
<dbReference type="STRING" id="530584.SAMN05421630_102573"/>
<organism evidence="1 2">
    <name type="scientific">Prauserella marina</name>
    <dbReference type="NCBI Taxonomy" id="530584"/>
    <lineage>
        <taxon>Bacteria</taxon>
        <taxon>Bacillati</taxon>
        <taxon>Actinomycetota</taxon>
        <taxon>Actinomycetes</taxon>
        <taxon>Pseudonocardiales</taxon>
        <taxon>Pseudonocardiaceae</taxon>
        <taxon>Prauserella</taxon>
    </lineage>
</organism>
<evidence type="ECO:0000313" key="2">
    <source>
        <dbReference type="Proteomes" id="UP000199494"/>
    </source>
</evidence>
<protein>
    <submittedName>
        <fullName evidence="1">Uncharacterized protein</fullName>
    </submittedName>
</protein>
<dbReference type="AlphaFoldDB" id="A0A1G6MKD8"/>
<keyword evidence="2" id="KW-1185">Reference proteome</keyword>
<accession>A0A1G6MKD8</accession>
<proteinExistence type="predicted"/>
<reference evidence="1 2" key="1">
    <citation type="submission" date="2016-10" db="EMBL/GenBank/DDBJ databases">
        <authorList>
            <person name="de Groot N.N."/>
        </authorList>
    </citation>
    <scope>NUCLEOTIDE SEQUENCE [LARGE SCALE GENOMIC DNA]</scope>
    <source>
        <strain evidence="1 2">CGMCC 4.5506</strain>
    </source>
</reference>
<dbReference type="EMBL" id="FMZE01000002">
    <property type="protein sequence ID" value="SDC55940.1"/>
    <property type="molecule type" value="Genomic_DNA"/>
</dbReference>